<protein>
    <submittedName>
        <fullName evidence="2">Uncharacterized protein</fullName>
    </submittedName>
</protein>
<accession>A0A6J4VBP8</accession>
<organism evidence="2">
    <name type="scientific">uncultured Thermomicrobiales bacterium</name>
    <dbReference type="NCBI Taxonomy" id="1645740"/>
    <lineage>
        <taxon>Bacteria</taxon>
        <taxon>Pseudomonadati</taxon>
        <taxon>Thermomicrobiota</taxon>
        <taxon>Thermomicrobia</taxon>
        <taxon>Thermomicrobiales</taxon>
        <taxon>environmental samples</taxon>
    </lineage>
</organism>
<evidence type="ECO:0000256" key="1">
    <source>
        <dbReference type="SAM" id="Phobius"/>
    </source>
</evidence>
<keyword evidence="1" id="KW-0472">Membrane</keyword>
<keyword evidence="1" id="KW-0812">Transmembrane</keyword>
<proteinExistence type="predicted"/>
<dbReference type="EMBL" id="CADCWM010000621">
    <property type="protein sequence ID" value="CAA9572618.1"/>
    <property type="molecule type" value="Genomic_DNA"/>
</dbReference>
<reference evidence="2" key="1">
    <citation type="submission" date="2020-02" db="EMBL/GenBank/DDBJ databases">
        <authorList>
            <person name="Meier V. D."/>
        </authorList>
    </citation>
    <scope>NUCLEOTIDE SEQUENCE</scope>
    <source>
        <strain evidence="2">AVDCRST_MAG88</strain>
    </source>
</reference>
<evidence type="ECO:0000313" key="2">
    <source>
        <dbReference type="EMBL" id="CAA9572618.1"/>
    </source>
</evidence>
<dbReference type="AlphaFoldDB" id="A0A6J4VBP8"/>
<keyword evidence="1" id="KW-1133">Transmembrane helix</keyword>
<gene>
    <name evidence="2" type="ORF">AVDCRST_MAG88-2492</name>
</gene>
<name>A0A6J4VBP8_9BACT</name>
<feature type="transmembrane region" description="Helical" evidence="1">
    <location>
        <begin position="94"/>
        <end position="113"/>
    </location>
</feature>
<sequence>MGERGPRGGRLGVEIDDSTAAVSRLPRDEQGRRYVDFRADGTGETVVQLISGLDPFRPVQEHVAVLTVLPSPEGGSDVTLTGIEVTEERSSLPFAIFVTVVAIASLGLVALLGRVLGRVRLRRADA</sequence>